<gene>
    <name evidence="1" type="ORF">K227x_51870</name>
</gene>
<reference evidence="1 2" key="1">
    <citation type="submission" date="2019-02" db="EMBL/GenBank/DDBJ databases">
        <title>Deep-cultivation of Planctomycetes and their phenomic and genomic characterization uncovers novel biology.</title>
        <authorList>
            <person name="Wiegand S."/>
            <person name="Jogler M."/>
            <person name="Boedeker C."/>
            <person name="Pinto D."/>
            <person name="Vollmers J."/>
            <person name="Rivas-Marin E."/>
            <person name="Kohn T."/>
            <person name="Peeters S.H."/>
            <person name="Heuer A."/>
            <person name="Rast P."/>
            <person name="Oberbeckmann S."/>
            <person name="Bunk B."/>
            <person name="Jeske O."/>
            <person name="Meyerdierks A."/>
            <person name="Storesund J.E."/>
            <person name="Kallscheuer N."/>
            <person name="Luecker S."/>
            <person name="Lage O.M."/>
            <person name="Pohl T."/>
            <person name="Merkel B.J."/>
            <person name="Hornburger P."/>
            <person name="Mueller R.-W."/>
            <person name="Bruemmer F."/>
            <person name="Labrenz M."/>
            <person name="Spormann A.M."/>
            <person name="Op den Camp H."/>
            <person name="Overmann J."/>
            <person name="Amann R."/>
            <person name="Jetten M.S.M."/>
            <person name="Mascher T."/>
            <person name="Medema M.H."/>
            <person name="Devos D.P."/>
            <person name="Kaster A.-K."/>
            <person name="Ovreas L."/>
            <person name="Rohde M."/>
            <person name="Galperin M.Y."/>
            <person name="Jogler C."/>
        </authorList>
    </citation>
    <scope>NUCLEOTIDE SEQUENCE [LARGE SCALE GENOMIC DNA]</scope>
    <source>
        <strain evidence="1 2">K22_7</strain>
    </source>
</reference>
<evidence type="ECO:0000313" key="2">
    <source>
        <dbReference type="Proteomes" id="UP000318538"/>
    </source>
</evidence>
<dbReference type="KEGG" id="rlc:K227x_51870"/>
<evidence type="ECO:0000313" key="1">
    <source>
        <dbReference type="EMBL" id="QDT06771.1"/>
    </source>
</evidence>
<accession>A0A517NI10</accession>
<name>A0A517NI10_9BACT</name>
<dbReference type="EMBL" id="CP036525">
    <property type="protein sequence ID" value="QDT06771.1"/>
    <property type="molecule type" value="Genomic_DNA"/>
</dbReference>
<organism evidence="1 2">
    <name type="scientific">Rubripirellula lacrimiformis</name>
    <dbReference type="NCBI Taxonomy" id="1930273"/>
    <lineage>
        <taxon>Bacteria</taxon>
        <taxon>Pseudomonadati</taxon>
        <taxon>Planctomycetota</taxon>
        <taxon>Planctomycetia</taxon>
        <taxon>Pirellulales</taxon>
        <taxon>Pirellulaceae</taxon>
        <taxon>Rubripirellula</taxon>
    </lineage>
</organism>
<proteinExistence type="predicted"/>
<dbReference type="AlphaFoldDB" id="A0A517NI10"/>
<protein>
    <submittedName>
        <fullName evidence="1">Uncharacterized protein</fullName>
    </submittedName>
</protein>
<sequence>MQRRNSWRVALPRCSVETLGELRYGDAANVAKTFGHGEPPNVLTTFVAGCGAETLDEFRYGDAAPKLLASCVAGRFVDASVWLAGLLFEQRLQRFLKWRAGVSPTLHTFVAGGAA</sequence>
<dbReference type="Proteomes" id="UP000318538">
    <property type="component" value="Chromosome"/>
</dbReference>
<keyword evidence="2" id="KW-1185">Reference proteome</keyword>